<accession>A0A974NF42</accession>
<dbReference type="Proteomes" id="UP000595278">
    <property type="component" value="Chromosome"/>
</dbReference>
<dbReference type="NCBIfam" id="TIGR02443">
    <property type="entry name" value="YheV family putative zinc ribbon protein"/>
    <property type="match status" value="1"/>
</dbReference>
<evidence type="ECO:0000313" key="2">
    <source>
        <dbReference type="EMBL" id="QQP85631.1"/>
    </source>
</evidence>
<dbReference type="EMBL" id="CP067393">
    <property type="protein sequence ID" value="QQP85631.1"/>
    <property type="molecule type" value="Genomic_DNA"/>
</dbReference>
<reference evidence="2 3" key="1">
    <citation type="submission" date="2021-01" db="EMBL/GenBank/DDBJ databases">
        <title>Entomomonas sp. F2A isolated from a house cricket (Acheta domesticus).</title>
        <authorList>
            <person name="Spergser J."/>
            <person name="Busse H.-J."/>
        </authorList>
    </citation>
    <scope>NUCLEOTIDE SEQUENCE [LARGE SCALE GENOMIC DNA]</scope>
    <source>
        <strain evidence="2 3">F2A</strain>
    </source>
</reference>
<evidence type="ECO:0000256" key="1">
    <source>
        <dbReference type="SAM" id="MobiDB-lite"/>
    </source>
</evidence>
<name>A0A974NF42_9GAMM</name>
<keyword evidence="3" id="KW-1185">Reference proteome</keyword>
<dbReference type="AlphaFoldDB" id="A0A974NF42"/>
<gene>
    <name evidence="2" type="ORF">JHT90_14885</name>
</gene>
<organism evidence="2 3">
    <name type="scientific">Entomomonas asaccharolytica</name>
    <dbReference type="NCBI Taxonomy" id="2785331"/>
    <lineage>
        <taxon>Bacteria</taxon>
        <taxon>Pseudomonadati</taxon>
        <taxon>Pseudomonadota</taxon>
        <taxon>Gammaproteobacteria</taxon>
        <taxon>Pseudomonadales</taxon>
        <taxon>Pseudomonadaceae</taxon>
        <taxon>Entomomonas</taxon>
    </lineage>
</organism>
<sequence>MKTPKRFIAGAVCPSCKEMDKLMMWSENNVPHRECMACGFMDTLDEQGLSVPSEPATRIAQPMPIPQESKPIRFFPNPKLTKKSH</sequence>
<proteinExistence type="predicted"/>
<dbReference type="InterPro" id="IPR012658">
    <property type="entry name" value="YheV"/>
</dbReference>
<feature type="region of interest" description="Disordered" evidence="1">
    <location>
        <begin position="65"/>
        <end position="85"/>
    </location>
</feature>
<dbReference type="KEGG" id="eaz:JHT90_14885"/>
<dbReference type="Pfam" id="PF09526">
    <property type="entry name" value="DUF2387"/>
    <property type="match status" value="1"/>
</dbReference>
<protein>
    <submittedName>
        <fullName evidence="2">YheV family putative metal-binding protein</fullName>
    </submittedName>
</protein>
<dbReference type="RefSeq" id="WP_201092436.1">
    <property type="nucleotide sequence ID" value="NZ_CP067393.1"/>
</dbReference>
<evidence type="ECO:0000313" key="3">
    <source>
        <dbReference type="Proteomes" id="UP000595278"/>
    </source>
</evidence>